<dbReference type="EMBL" id="AWWV01008299">
    <property type="protein sequence ID" value="OMO91601.1"/>
    <property type="molecule type" value="Genomic_DNA"/>
</dbReference>
<keyword evidence="3" id="KW-1185">Reference proteome</keyword>
<evidence type="ECO:0000313" key="3">
    <source>
        <dbReference type="Proteomes" id="UP000188268"/>
    </source>
</evidence>
<organism evidence="2 3">
    <name type="scientific">Corchorus capsularis</name>
    <name type="common">Jute</name>
    <dbReference type="NCBI Taxonomy" id="210143"/>
    <lineage>
        <taxon>Eukaryota</taxon>
        <taxon>Viridiplantae</taxon>
        <taxon>Streptophyta</taxon>
        <taxon>Embryophyta</taxon>
        <taxon>Tracheophyta</taxon>
        <taxon>Spermatophyta</taxon>
        <taxon>Magnoliopsida</taxon>
        <taxon>eudicotyledons</taxon>
        <taxon>Gunneridae</taxon>
        <taxon>Pentapetalae</taxon>
        <taxon>rosids</taxon>
        <taxon>malvids</taxon>
        <taxon>Malvales</taxon>
        <taxon>Malvaceae</taxon>
        <taxon>Grewioideae</taxon>
        <taxon>Apeibeae</taxon>
        <taxon>Corchorus</taxon>
    </lineage>
</organism>
<evidence type="ECO:0000256" key="1">
    <source>
        <dbReference type="SAM" id="Coils"/>
    </source>
</evidence>
<keyword evidence="1" id="KW-0175">Coiled coil</keyword>
<dbReference type="Proteomes" id="UP000188268">
    <property type="component" value="Unassembled WGS sequence"/>
</dbReference>
<comment type="caution">
    <text evidence="2">The sequence shown here is derived from an EMBL/GenBank/DDBJ whole genome shotgun (WGS) entry which is preliminary data.</text>
</comment>
<proteinExistence type="predicted"/>
<dbReference type="AlphaFoldDB" id="A0A1R3J9U3"/>
<evidence type="ECO:0000313" key="2">
    <source>
        <dbReference type="EMBL" id="OMO91601.1"/>
    </source>
</evidence>
<reference evidence="2 3" key="1">
    <citation type="submission" date="2013-09" db="EMBL/GenBank/DDBJ databases">
        <title>Corchorus capsularis genome sequencing.</title>
        <authorList>
            <person name="Alam M."/>
            <person name="Haque M.S."/>
            <person name="Islam M.S."/>
            <person name="Emdad E.M."/>
            <person name="Islam M.M."/>
            <person name="Ahmed B."/>
            <person name="Halim A."/>
            <person name="Hossen Q.M.M."/>
            <person name="Hossain M.Z."/>
            <person name="Ahmed R."/>
            <person name="Khan M.M."/>
            <person name="Islam R."/>
            <person name="Rashid M.M."/>
            <person name="Khan S.A."/>
            <person name="Rahman M.S."/>
            <person name="Alam M."/>
        </authorList>
    </citation>
    <scope>NUCLEOTIDE SEQUENCE [LARGE SCALE GENOMIC DNA]</scope>
    <source>
        <strain evidence="3">cv. CVL-1</strain>
        <tissue evidence="2">Whole seedling</tissue>
    </source>
</reference>
<dbReference type="Gramene" id="OMO91601">
    <property type="protein sequence ID" value="OMO91601"/>
    <property type="gene ID" value="CCACVL1_07066"/>
</dbReference>
<protein>
    <submittedName>
        <fullName evidence="2">Uncharacterized protein</fullName>
    </submittedName>
</protein>
<gene>
    <name evidence="2" type="ORF">CCACVL1_07066</name>
</gene>
<sequence length="220" mass="23160">MNKLVDEGEKNKKKISSAPQSLVEHFGLILERKTGYARGLGVKGVTSKSQEKSEIVAEAEAAKKRANDLLDVIANLNEVTSNQAEQIQAQKVALEKQAMELKQATTITSAIVAHLAASGTMSSMLVNALASTDSPAQGTIPSVVVNASASIDSPSAPSTSKFLVVCCSRSSIYGLGRKSPIPQSETLVLRIRLDKVVSAVVSEESAIGFISSGTDVFKLT</sequence>
<feature type="coiled-coil region" evidence="1">
    <location>
        <begin position="59"/>
        <end position="104"/>
    </location>
</feature>
<name>A0A1R3J9U3_COCAP</name>
<accession>A0A1R3J9U3</accession>